<dbReference type="AlphaFoldDB" id="A0A975B7L6"/>
<dbReference type="EMBL" id="CP061799">
    <property type="protein sequence ID" value="QTA80271.1"/>
    <property type="molecule type" value="Genomic_DNA"/>
</dbReference>
<name>A0A975B7L6_9BACT</name>
<reference evidence="2" key="1">
    <citation type="journal article" date="2021" name="Microb. Physiol.">
        <title>Proteogenomic Insights into the Physiology of Marine, Sulfate-Reducing, Filamentous Desulfonema limicola and Desulfonema magnum.</title>
        <authorList>
            <person name="Schnaars V."/>
            <person name="Wohlbrand L."/>
            <person name="Scheve S."/>
            <person name="Hinrichs C."/>
            <person name="Reinhardt R."/>
            <person name="Rabus R."/>
        </authorList>
    </citation>
    <scope>NUCLEOTIDE SEQUENCE</scope>
    <source>
        <strain evidence="2">5ac10</strain>
    </source>
</reference>
<dbReference type="Proteomes" id="UP000663720">
    <property type="component" value="Chromosome"/>
</dbReference>
<evidence type="ECO:0008006" key="4">
    <source>
        <dbReference type="Google" id="ProtNLM"/>
    </source>
</evidence>
<organism evidence="2 3">
    <name type="scientific">Desulfonema limicola</name>
    <dbReference type="NCBI Taxonomy" id="45656"/>
    <lineage>
        <taxon>Bacteria</taxon>
        <taxon>Pseudomonadati</taxon>
        <taxon>Thermodesulfobacteriota</taxon>
        <taxon>Desulfobacteria</taxon>
        <taxon>Desulfobacterales</taxon>
        <taxon>Desulfococcaceae</taxon>
        <taxon>Desulfonema</taxon>
    </lineage>
</organism>
<protein>
    <recommendedName>
        <fullName evidence="4">Transposase</fullName>
    </recommendedName>
</protein>
<dbReference type="RefSeq" id="WP_207691938.1">
    <property type="nucleotide sequence ID" value="NZ_CP061799.1"/>
</dbReference>
<evidence type="ECO:0000313" key="2">
    <source>
        <dbReference type="EMBL" id="QTA80271.1"/>
    </source>
</evidence>
<evidence type="ECO:0000313" key="3">
    <source>
        <dbReference type="Proteomes" id="UP000663720"/>
    </source>
</evidence>
<dbReference type="KEGG" id="dli:dnl_25670"/>
<gene>
    <name evidence="2" type="ORF">dnl_25670</name>
</gene>
<feature type="compositionally biased region" description="Basic and acidic residues" evidence="1">
    <location>
        <begin position="154"/>
        <end position="182"/>
    </location>
</feature>
<evidence type="ECO:0000256" key="1">
    <source>
        <dbReference type="SAM" id="MobiDB-lite"/>
    </source>
</evidence>
<sequence>MQEQPDLQNDKKEPVLHSEYLAHLRKYISHFNETSEFRSTLENYQKEINILSSLNFDPVIQILEETYSPKNRGKKRREPVCMLRSLFLMTLIREKSITKWVGKTRSFGYFFGILAGFNFNDTPGVGTYYDFFNRLIDSPFSPYTRGQTRRSQHNAKEFERNLGSESDAKKEDRNPNHTKSEKLANELLADASKPREPGFNTILEDMLFLLAIKPSIETGMITELDNIVVTGDGSIMQTASSRYGKTTCECRKKGDYKCGHSRIYSSRTAQICYDHHHNSFVFGDRYYHLIITQNGHDFPIHAHMPGGNESDYTLSLTSIDRTLKMLNEHETDVNISAFCGDGHHDSYAHYNYLDNKNIIPVIPLAETSKNVISQLPDNKDVRLDNNGIPLCRAGMPMRHHQYNKNRKTHVFCCPVKRQTHRKGKTVYVTHIDECPLKKDCQPESSLGPLVYIKSNSNPRLFPPVSRDSRQYEKIMNLRSGSERVNAYIDNYNIEKAHRNVDYSLIRLFLVYIAIHAEIMYKEFLKIEISEKLPDNSVDAHSSGIEFDKILTNIRDGPLNKPP</sequence>
<accession>A0A975B7L6</accession>
<feature type="region of interest" description="Disordered" evidence="1">
    <location>
        <begin position="143"/>
        <end position="182"/>
    </location>
</feature>
<proteinExistence type="predicted"/>
<keyword evidence="3" id="KW-1185">Reference proteome</keyword>